<dbReference type="Proteomes" id="UP001200034">
    <property type="component" value="Unassembled WGS sequence"/>
</dbReference>
<proteinExistence type="predicted"/>
<feature type="non-terminal residue" evidence="1">
    <location>
        <position position="1"/>
    </location>
</feature>
<accession>A0AAD4K6Q9</accession>
<gene>
    <name evidence="1" type="ORF">KR093_004432</name>
</gene>
<evidence type="ECO:0000313" key="2">
    <source>
        <dbReference type="Proteomes" id="UP001200034"/>
    </source>
</evidence>
<evidence type="ECO:0000313" key="1">
    <source>
        <dbReference type="EMBL" id="KAH8380710.1"/>
    </source>
</evidence>
<keyword evidence="2" id="KW-1185">Reference proteome</keyword>
<name>A0AAD4K6Q9_9MUSC</name>
<comment type="caution">
    <text evidence="1">The sequence shown here is derived from an EMBL/GenBank/DDBJ whole genome shotgun (WGS) entry which is preliminary data.</text>
</comment>
<reference evidence="1" key="1">
    <citation type="journal article" date="2021" name="Mol. Ecol. Resour.">
        <title>Phylogenomic analyses of the genus Drosophila reveals genomic signals of climate adaptation.</title>
        <authorList>
            <person name="Li F."/>
            <person name="Rane R.V."/>
            <person name="Luria V."/>
            <person name="Xiong Z."/>
            <person name="Chen J."/>
            <person name="Li Z."/>
            <person name="Catullo R.A."/>
            <person name="Griffin P.C."/>
            <person name="Schiffer M."/>
            <person name="Pearce S."/>
            <person name="Lee S.F."/>
            <person name="McElroy K."/>
            <person name="Stocker A."/>
            <person name="Shirriffs J."/>
            <person name="Cockerell F."/>
            <person name="Coppin C."/>
            <person name="Sgro C.M."/>
            <person name="Karger A."/>
            <person name="Cain J.W."/>
            <person name="Weber J.A."/>
            <person name="Santpere G."/>
            <person name="Kirschner M.W."/>
            <person name="Hoffmann A.A."/>
            <person name="Oakeshott J.G."/>
            <person name="Zhang G."/>
        </authorList>
    </citation>
    <scope>NUCLEOTIDE SEQUENCE</scope>
    <source>
        <strain evidence="1">BGI-SZ-2011g</strain>
    </source>
</reference>
<sequence length="57" mass="6978">FLLTTFFPMICSVKKNEFDPSQMIQSNEFRQKVYFLDNFEEEINYLLPRFKELGYLD</sequence>
<dbReference type="AlphaFoldDB" id="A0AAD4K6Q9"/>
<protein>
    <submittedName>
        <fullName evidence="1">Uncharacterized protein</fullName>
    </submittedName>
</protein>
<organism evidence="1 2">
    <name type="scientific">Drosophila rubida</name>
    <dbReference type="NCBI Taxonomy" id="30044"/>
    <lineage>
        <taxon>Eukaryota</taxon>
        <taxon>Metazoa</taxon>
        <taxon>Ecdysozoa</taxon>
        <taxon>Arthropoda</taxon>
        <taxon>Hexapoda</taxon>
        <taxon>Insecta</taxon>
        <taxon>Pterygota</taxon>
        <taxon>Neoptera</taxon>
        <taxon>Endopterygota</taxon>
        <taxon>Diptera</taxon>
        <taxon>Brachycera</taxon>
        <taxon>Muscomorpha</taxon>
        <taxon>Ephydroidea</taxon>
        <taxon>Drosophilidae</taxon>
        <taxon>Drosophila</taxon>
    </lineage>
</organism>
<dbReference type="EMBL" id="JAJJHW010001029">
    <property type="protein sequence ID" value="KAH8380710.1"/>
    <property type="molecule type" value="Genomic_DNA"/>
</dbReference>